<keyword evidence="1" id="KW-1133">Transmembrane helix</keyword>
<reference evidence="2" key="1">
    <citation type="submission" date="2020-05" db="EMBL/GenBank/DDBJ databases">
        <authorList>
            <person name="Chiriac C."/>
            <person name="Salcher M."/>
            <person name="Ghai R."/>
            <person name="Kavagutti S V."/>
        </authorList>
    </citation>
    <scope>NUCLEOTIDE SEQUENCE</scope>
</reference>
<accession>A0A6J7WA80</accession>
<name>A0A6J7WA80_9CAUD</name>
<keyword evidence="1" id="KW-0472">Membrane</keyword>
<evidence type="ECO:0000256" key="1">
    <source>
        <dbReference type="SAM" id="Phobius"/>
    </source>
</evidence>
<organism evidence="2">
    <name type="scientific">uncultured Caudovirales phage</name>
    <dbReference type="NCBI Taxonomy" id="2100421"/>
    <lineage>
        <taxon>Viruses</taxon>
        <taxon>Duplodnaviria</taxon>
        <taxon>Heunggongvirae</taxon>
        <taxon>Uroviricota</taxon>
        <taxon>Caudoviricetes</taxon>
        <taxon>Peduoviridae</taxon>
        <taxon>Maltschvirus</taxon>
        <taxon>Maltschvirus maltsch</taxon>
    </lineage>
</organism>
<protein>
    <submittedName>
        <fullName evidence="2">Uncharacterized protein</fullName>
    </submittedName>
</protein>
<feature type="transmembrane region" description="Helical" evidence="1">
    <location>
        <begin position="12"/>
        <end position="28"/>
    </location>
</feature>
<evidence type="ECO:0000313" key="2">
    <source>
        <dbReference type="EMBL" id="CAB5178727.1"/>
    </source>
</evidence>
<gene>
    <name evidence="2" type="ORF">UFOVP156_29</name>
</gene>
<proteinExistence type="predicted"/>
<sequence length="66" mass="7235">MDRWKNRRRMAWLSMAGGVGFPLLIMASDSPTLGAIAAPFYLFVGMVVTAYIGGATIDDKWQKPDA</sequence>
<feature type="transmembrane region" description="Helical" evidence="1">
    <location>
        <begin position="34"/>
        <end position="53"/>
    </location>
</feature>
<dbReference type="EMBL" id="LR798205">
    <property type="protein sequence ID" value="CAB5178727.1"/>
    <property type="molecule type" value="Genomic_DNA"/>
</dbReference>
<keyword evidence="1" id="KW-0812">Transmembrane</keyword>